<organism evidence="1 2">
    <name type="scientific">Persea americana</name>
    <name type="common">Avocado</name>
    <dbReference type="NCBI Taxonomy" id="3435"/>
    <lineage>
        <taxon>Eukaryota</taxon>
        <taxon>Viridiplantae</taxon>
        <taxon>Streptophyta</taxon>
        <taxon>Embryophyta</taxon>
        <taxon>Tracheophyta</taxon>
        <taxon>Spermatophyta</taxon>
        <taxon>Magnoliopsida</taxon>
        <taxon>Magnoliidae</taxon>
        <taxon>Laurales</taxon>
        <taxon>Lauraceae</taxon>
        <taxon>Persea</taxon>
    </lineage>
</organism>
<sequence>MKSNTIAGFVKLSRDVFQGPLTNWKKNGVVGSAQGAFMPCQIFQKSGLKNVVIHMAHQLFDEMPRRMLFSRIALISGYVYFYVSVVGANTHIGEVSDDEMIYVDAPTHNQPPIEDEFFIEMDELSNSDDVGASGFEMLDEFLAYFDATNDNLYHVPLDSSSNLSERVDFNSYPLVLRSGKSTPCGPLQPDLWKARILLSFYKSHKNQDSCSSSDHWPFVISDFFAESLKSDVGFLNAGEFKKIGLAAKWCLSLDSSFDRTTLLCESIAKRVFPWNQTRVT</sequence>
<name>A0ACC2MTH1_PERAE</name>
<proteinExistence type="predicted"/>
<gene>
    <name evidence="1" type="ORF">MRB53_002053</name>
</gene>
<dbReference type="Proteomes" id="UP001234297">
    <property type="component" value="Chromosome 1"/>
</dbReference>
<evidence type="ECO:0000313" key="2">
    <source>
        <dbReference type="Proteomes" id="UP001234297"/>
    </source>
</evidence>
<keyword evidence="2" id="KW-1185">Reference proteome</keyword>
<evidence type="ECO:0000313" key="1">
    <source>
        <dbReference type="EMBL" id="KAJ8649030.1"/>
    </source>
</evidence>
<dbReference type="EMBL" id="CM056809">
    <property type="protein sequence ID" value="KAJ8649030.1"/>
    <property type="molecule type" value="Genomic_DNA"/>
</dbReference>
<accession>A0ACC2MTH1</accession>
<protein>
    <submittedName>
        <fullName evidence="1">Uncharacterized protein</fullName>
    </submittedName>
</protein>
<reference evidence="1 2" key="1">
    <citation type="journal article" date="2022" name="Hortic Res">
        <title>A haplotype resolved chromosomal level avocado genome allows analysis of novel avocado genes.</title>
        <authorList>
            <person name="Nath O."/>
            <person name="Fletcher S.J."/>
            <person name="Hayward A."/>
            <person name="Shaw L.M."/>
            <person name="Masouleh A.K."/>
            <person name="Furtado A."/>
            <person name="Henry R.J."/>
            <person name="Mitter N."/>
        </authorList>
    </citation>
    <scope>NUCLEOTIDE SEQUENCE [LARGE SCALE GENOMIC DNA]</scope>
    <source>
        <strain evidence="2">cv. Hass</strain>
    </source>
</reference>
<comment type="caution">
    <text evidence="1">The sequence shown here is derived from an EMBL/GenBank/DDBJ whole genome shotgun (WGS) entry which is preliminary data.</text>
</comment>